<dbReference type="EMBL" id="MZ868718">
    <property type="protein sequence ID" value="UAW53918.1"/>
    <property type="molecule type" value="Genomic_DNA"/>
</dbReference>
<name>A0AAE8XML8_9CAUD</name>
<dbReference type="Proteomes" id="UP000828785">
    <property type="component" value="Segment"/>
</dbReference>
<gene>
    <name evidence="1" type="ORF">psageK9_48</name>
</gene>
<sequence>MKHPTTKSQAQKSRGAIPASCAALANKFWSE</sequence>
<organism evidence="1 2">
    <name type="scientific">Pseudomonas phage psageK9</name>
    <dbReference type="NCBI Taxonomy" id="2875722"/>
    <lineage>
        <taxon>Viruses</taxon>
        <taxon>Duplodnaviria</taxon>
        <taxon>Heunggongvirae</taxon>
        <taxon>Uroviricota</taxon>
        <taxon>Caudoviricetes</taxon>
        <taxon>Readingvirus</taxon>
        <taxon>Readingvirus psageK9</taxon>
    </lineage>
</organism>
<evidence type="ECO:0000313" key="2">
    <source>
        <dbReference type="Proteomes" id="UP000828785"/>
    </source>
</evidence>
<evidence type="ECO:0000313" key="1">
    <source>
        <dbReference type="EMBL" id="UAW53918.1"/>
    </source>
</evidence>
<accession>A0AAE8XML8</accession>
<proteinExistence type="predicted"/>
<reference evidence="1" key="1">
    <citation type="submission" date="2021-08" db="EMBL/GenBank/DDBJ databases">
        <authorList>
            <person name="Martino G."/>
            <person name="Holtappels D."/>
            <person name="Wagemans J."/>
            <person name="Lavigne R."/>
            <person name="Turina M."/>
            <person name="Ciuffo M."/>
        </authorList>
    </citation>
    <scope>NUCLEOTIDE SEQUENCE</scope>
</reference>
<keyword evidence="2" id="KW-1185">Reference proteome</keyword>
<protein>
    <submittedName>
        <fullName evidence="1">Uncharacterized protein</fullName>
    </submittedName>
</protein>